<evidence type="ECO:0000256" key="1">
    <source>
        <dbReference type="SAM" id="MobiDB-lite"/>
    </source>
</evidence>
<reference evidence="2 3" key="2">
    <citation type="journal article" date="2021" name="Curr. Genet.">
        <title>Genetic response to nitrogen starvation in the aggressive Eucalyptus foliar pathogen Teratosphaeria destructans.</title>
        <authorList>
            <person name="Havenga M."/>
            <person name="Wingfield B.D."/>
            <person name="Wingfield M.J."/>
            <person name="Dreyer L.L."/>
            <person name="Roets F."/>
            <person name="Aylward J."/>
        </authorList>
    </citation>
    <scope>NUCLEOTIDE SEQUENCE [LARGE SCALE GENOMIC DNA]</scope>
    <source>
        <strain evidence="2">CMW44962</strain>
    </source>
</reference>
<evidence type="ECO:0000313" key="3">
    <source>
        <dbReference type="Proteomes" id="UP001138500"/>
    </source>
</evidence>
<sequence length="34" mass="3553">MTCTDDGTIYTPPTAPDIFSCDSGDFADRPSSAP</sequence>
<evidence type="ECO:0000313" key="2">
    <source>
        <dbReference type="EMBL" id="KAH9827851.1"/>
    </source>
</evidence>
<dbReference type="Proteomes" id="UP001138500">
    <property type="component" value="Unassembled WGS sequence"/>
</dbReference>
<feature type="non-terminal residue" evidence="2">
    <location>
        <position position="34"/>
    </location>
</feature>
<dbReference type="EMBL" id="RIBY02001854">
    <property type="protein sequence ID" value="KAH9827851.1"/>
    <property type="molecule type" value="Genomic_DNA"/>
</dbReference>
<keyword evidence="3" id="KW-1185">Reference proteome</keyword>
<name>A0A9W7SSA4_9PEZI</name>
<proteinExistence type="predicted"/>
<gene>
    <name evidence="2" type="ORF">Tdes44962_MAKER09610</name>
</gene>
<protein>
    <submittedName>
        <fullName evidence="2">Uncharacterized protein</fullName>
    </submittedName>
</protein>
<organism evidence="2 3">
    <name type="scientific">Teratosphaeria destructans</name>
    <dbReference type="NCBI Taxonomy" id="418781"/>
    <lineage>
        <taxon>Eukaryota</taxon>
        <taxon>Fungi</taxon>
        <taxon>Dikarya</taxon>
        <taxon>Ascomycota</taxon>
        <taxon>Pezizomycotina</taxon>
        <taxon>Dothideomycetes</taxon>
        <taxon>Dothideomycetidae</taxon>
        <taxon>Mycosphaerellales</taxon>
        <taxon>Teratosphaeriaceae</taxon>
        <taxon>Teratosphaeria</taxon>
    </lineage>
</organism>
<feature type="region of interest" description="Disordered" evidence="1">
    <location>
        <begin position="14"/>
        <end position="34"/>
    </location>
</feature>
<reference evidence="2 3" key="1">
    <citation type="journal article" date="2018" name="IMA Fungus">
        <title>IMA Genome-F 10: Nine draft genome sequences of Claviceps purpurea s.lat., including C. arundinis, C. humidiphila, and C. cf. spartinae, pseudomolecules for the pitch canker pathogen Fusarium circinatum, draft genome of Davidsoniella eucalypti, Grosmannia galeiformis, Quambalaria eucalypti, and Teratosphaeria destructans.</title>
        <authorList>
            <person name="Wingfield B.D."/>
            <person name="Liu M."/>
            <person name="Nguyen H.D."/>
            <person name="Lane F.A."/>
            <person name="Morgan S.W."/>
            <person name="De Vos L."/>
            <person name="Wilken P.M."/>
            <person name="Duong T.A."/>
            <person name="Aylward J."/>
            <person name="Coetzee M.P."/>
            <person name="Dadej K."/>
            <person name="De Beer Z.W."/>
            <person name="Findlay W."/>
            <person name="Havenga M."/>
            <person name="Kolarik M."/>
            <person name="Menzies J.G."/>
            <person name="Naidoo K."/>
            <person name="Pochopski O."/>
            <person name="Shoukouhi P."/>
            <person name="Santana Q.C."/>
            <person name="Seifert K.A."/>
            <person name="Soal N."/>
            <person name="Steenkamp E.T."/>
            <person name="Tatham C.T."/>
            <person name="van der Nest M.A."/>
            <person name="Wingfield M.J."/>
        </authorList>
    </citation>
    <scope>NUCLEOTIDE SEQUENCE [LARGE SCALE GENOMIC DNA]</scope>
    <source>
        <strain evidence="2">CMW44962</strain>
    </source>
</reference>
<comment type="caution">
    <text evidence="2">The sequence shown here is derived from an EMBL/GenBank/DDBJ whole genome shotgun (WGS) entry which is preliminary data.</text>
</comment>
<dbReference type="AlphaFoldDB" id="A0A9W7SSA4"/>
<accession>A0A9W7SSA4</accession>